<keyword evidence="12" id="KW-0865">Zymogen</keyword>
<feature type="domain" description="PDZ" evidence="16">
    <location>
        <begin position="325"/>
        <end position="414"/>
    </location>
</feature>
<feature type="transmembrane region" description="Helical" evidence="15">
    <location>
        <begin position="38"/>
        <end position="56"/>
    </location>
</feature>
<evidence type="ECO:0000256" key="14">
    <source>
        <dbReference type="ARBA" id="ARBA00035606"/>
    </source>
</evidence>
<evidence type="ECO:0000256" key="3">
    <source>
        <dbReference type="ARBA" id="ARBA00004375"/>
    </source>
</evidence>
<evidence type="ECO:0000256" key="15">
    <source>
        <dbReference type="SAM" id="Phobius"/>
    </source>
</evidence>
<dbReference type="SUPFAM" id="SSF50494">
    <property type="entry name" value="Trypsin-like serine proteases"/>
    <property type="match status" value="1"/>
</dbReference>
<dbReference type="EC" id="3.4.21.108" evidence="5"/>
<keyword evidence="15" id="KW-1133">Transmembrane helix</keyword>
<keyword evidence="15" id="KW-0472">Membrane</keyword>
<dbReference type="PANTHER" id="PTHR22939:SF129">
    <property type="entry name" value="SERINE PROTEASE HTRA2, MITOCHONDRIAL"/>
    <property type="match status" value="1"/>
</dbReference>
<evidence type="ECO:0000256" key="9">
    <source>
        <dbReference type="ARBA" id="ARBA00022801"/>
    </source>
</evidence>
<comment type="similarity">
    <text evidence="4">Belongs to the peptidase S1C family.</text>
</comment>
<evidence type="ECO:0000256" key="7">
    <source>
        <dbReference type="ARBA" id="ARBA00022670"/>
    </source>
</evidence>
<dbReference type="SUPFAM" id="SSF50156">
    <property type="entry name" value="PDZ domain-like"/>
    <property type="match status" value="1"/>
</dbReference>
<evidence type="ECO:0000256" key="11">
    <source>
        <dbReference type="ARBA" id="ARBA00022946"/>
    </source>
</evidence>
<dbReference type="PANTHER" id="PTHR22939">
    <property type="entry name" value="SERINE PROTEASE FAMILY S1C HTRA-RELATED"/>
    <property type="match status" value="1"/>
</dbReference>
<sequence length="434" mass="48554">MHIFHKIVQETLFYKRFPTVLKKNFHSKKTTFFSKKQLFLLLSGTVFTSFYYFYLIPKWLKRERFLNTSEVRTNNEEVKLINNDEFKLMFDSKLGIGRGESAKNQYNFIDKVARECAPAVFHILISTTKPTNENTEISPFVYGSGFVIRKDGWAITNAHVVLNKDSYISCKMSDGTLYSAEIVDIDVNIDVALLKLHADKELTALTLEKPGVVDVGEWVVALGSPLSLSNSISVGVVSSVNRSARELGLKNYSMSYIQTDALITFGNSGGPLVNLDGRVIGISSLRLTSGISFAIPVEFCLKFLHNSKAFNPKARQDNYDDEEIKLFGLTTISMTSDLLIEFMQKDLLSVPKSIVHDGLLVWKVLEGSRADICGISPGDVITHIEGVPVTTAKQLYSEAKKKKEFVQLVVIKKATQEEVTVIVPLSVIQNDKDN</sequence>
<dbReference type="GO" id="GO:0043065">
    <property type="term" value="P:positive regulation of apoptotic process"/>
    <property type="evidence" value="ECO:0007669"/>
    <property type="project" value="TreeGrafter"/>
</dbReference>
<dbReference type="Gene3D" id="2.30.42.10">
    <property type="match status" value="1"/>
</dbReference>
<evidence type="ECO:0000256" key="10">
    <source>
        <dbReference type="ARBA" id="ARBA00022825"/>
    </source>
</evidence>
<dbReference type="InterPro" id="IPR036034">
    <property type="entry name" value="PDZ_sf"/>
</dbReference>
<keyword evidence="15" id="KW-0812">Transmembrane</keyword>
<keyword evidence="9" id="KW-0378">Hydrolase</keyword>
<evidence type="ECO:0000256" key="4">
    <source>
        <dbReference type="ARBA" id="ARBA00010541"/>
    </source>
</evidence>
<dbReference type="Pfam" id="PF13365">
    <property type="entry name" value="Trypsin_2"/>
    <property type="match status" value="1"/>
</dbReference>
<evidence type="ECO:0000256" key="1">
    <source>
        <dbReference type="ARBA" id="ARBA00001760"/>
    </source>
</evidence>
<dbReference type="GO" id="GO:0031966">
    <property type="term" value="C:mitochondrial membrane"/>
    <property type="evidence" value="ECO:0007669"/>
    <property type="project" value="UniProtKB-SubCell"/>
</dbReference>
<evidence type="ECO:0000313" key="17">
    <source>
        <dbReference type="EMBL" id="KAK9891432.1"/>
    </source>
</evidence>
<keyword evidence="18" id="KW-1185">Reference proteome</keyword>
<dbReference type="InterPro" id="IPR001940">
    <property type="entry name" value="Peptidase_S1C"/>
</dbReference>
<keyword evidence="7" id="KW-0645">Protease</keyword>
<keyword evidence="8" id="KW-0053">Apoptosis</keyword>
<evidence type="ECO:0000256" key="8">
    <source>
        <dbReference type="ARBA" id="ARBA00022703"/>
    </source>
</evidence>
<dbReference type="InterPro" id="IPR001478">
    <property type="entry name" value="PDZ"/>
</dbReference>
<comment type="function">
    <text evidence="14">Serine protease that shows proteolytic activity against a non-specific substrate beta-casein. Promotes or induces cell death either by direct binding to and inhibition of BIRC proteins (also called inhibitor of apoptosis proteins, IAPs), leading to an increase in caspase activity, or by a BIRC inhibition-independent, caspase-independent and serine protease activity-dependent mechanism. Can antagonize antiapoptotic activity of th/Diap1 by directly inducing the degradation of th/Diap1.</text>
</comment>
<evidence type="ECO:0000256" key="6">
    <source>
        <dbReference type="ARBA" id="ARBA00016929"/>
    </source>
</evidence>
<dbReference type="EMBL" id="JARQZJ010000128">
    <property type="protein sequence ID" value="KAK9891432.1"/>
    <property type="molecule type" value="Genomic_DNA"/>
</dbReference>
<evidence type="ECO:0000256" key="2">
    <source>
        <dbReference type="ARBA" id="ARBA00004304"/>
    </source>
</evidence>
<evidence type="ECO:0000256" key="5">
    <source>
        <dbReference type="ARBA" id="ARBA00013033"/>
    </source>
</evidence>
<evidence type="ECO:0000313" key="18">
    <source>
        <dbReference type="Proteomes" id="UP001431783"/>
    </source>
</evidence>
<evidence type="ECO:0000256" key="12">
    <source>
        <dbReference type="ARBA" id="ARBA00023145"/>
    </source>
</evidence>
<dbReference type="Proteomes" id="UP001431783">
    <property type="component" value="Unassembled WGS sequence"/>
</dbReference>
<evidence type="ECO:0000259" key="16">
    <source>
        <dbReference type="SMART" id="SM00228"/>
    </source>
</evidence>
<keyword evidence="11" id="KW-0809">Transit peptide</keyword>
<reference evidence="17 18" key="1">
    <citation type="submission" date="2023-03" db="EMBL/GenBank/DDBJ databases">
        <title>Genome insight into feeding habits of ladybird beetles.</title>
        <authorList>
            <person name="Li H.-S."/>
            <person name="Huang Y.-H."/>
            <person name="Pang H."/>
        </authorList>
    </citation>
    <scope>NUCLEOTIDE SEQUENCE [LARGE SCALE GENOMIC DNA]</scope>
    <source>
        <strain evidence="17">SYSU_2023b</strain>
        <tissue evidence="17">Whole body</tissue>
    </source>
</reference>
<dbReference type="SMART" id="SM00228">
    <property type="entry name" value="PDZ"/>
    <property type="match status" value="1"/>
</dbReference>
<comment type="catalytic activity">
    <reaction evidence="1">
        <text>Cleavage of non-polar aliphatic amino-acids at the P1 position, with a preference for Val, Ile and Met. At the P2 and P3 positions, Arg is selected most strongly with a secondary preference for other hydrophilic residues.</text>
        <dbReference type="EC" id="3.4.21.108"/>
    </reaction>
</comment>
<dbReference type="PRINTS" id="PR00834">
    <property type="entry name" value="PROTEASES2C"/>
</dbReference>
<dbReference type="GO" id="GO:0006508">
    <property type="term" value="P:proteolysis"/>
    <property type="evidence" value="ECO:0007669"/>
    <property type="project" value="UniProtKB-KW"/>
</dbReference>
<name>A0AAW1V6V4_9CUCU</name>
<organism evidence="17 18">
    <name type="scientific">Henosepilachna vigintioctopunctata</name>
    <dbReference type="NCBI Taxonomy" id="420089"/>
    <lineage>
        <taxon>Eukaryota</taxon>
        <taxon>Metazoa</taxon>
        <taxon>Ecdysozoa</taxon>
        <taxon>Arthropoda</taxon>
        <taxon>Hexapoda</taxon>
        <taxon>Insecta</taxon>
        <taxon>Pterygota</taxon>
        <taxon>Neoptera</taxon>
        <taxon>Endopterygota</taxon>
        <taxon>Coleoptera</taxon>
        <taxon>Polyphaga</taxon>
        <taxon>Cucujiformia</taxon>
        <taxon>Coccinelloidea</taxon>
        <taxon>Coccinellidae</taxon>
        <taxon>Epilachninae</taxon>
        <taxon>Epilachnini</taxon>
        <taxon>Henosepilachna</taxon>
    </lineage>
</organism>
<gene>
    <name evidence="17" type="ORF">WA026_014669</name>
</gene>
<proteinExistence type="inferred from homology"/>
<accession>A0AAW1V6V4</accession>
<dbReference type="GO" id="GO:0005758">
    <property type="term" value="C:mitochondrial intermembrane space"/>
    <property type="evidence" value="ECO:0007669"/>
    <property type="project" value="UniProtKB-SubCell"/>
</dbReference>
<keyword evidence="10" id="KW-0720">Serine protease</keyword>
<dbReference type="Gene3D" id="2.40.10.120">
    <property type="match status" value="1"/>
</dbReference>
<dbReference type="AlphaFoldDB" id="A0AAW1V6V4"/>
<comment type="subcellular location">
    <subcellularLocation>
        <location evidence="3">Mitochondrion intermembrane space</location>
        <topology evidence="3">Single-pass membrane protein</topology>
    </subcellularLocation>
    <subcellularLocation>
        <location evidence="2">Mitochondrion membrane</location>
        <topology evidence="2">Single-pass membrane protein</topology>
    </subcellularLocation>
</comment>
<evidence type="ECO:0000256" key="13">
    <source>
        <dbReference type="ARBA" id="ARBA00029644"/>
    </source>
</evidence>
<comment type="caution">
    <text evidence="17">The sequence shown here is derived from an EMBL/GenBank/DDBJ whole genome shotgun (WGS) entry which is preliminary data.</text>
</comment>
<protein>
    <recommendedName>
        <fullName evidence="6">Serine protease HTRA2, mitochondrial</fullName>
        <ecNumber evidence="5">3.4.21.108</ecNumber>
    </recommendedName>
    <alternativeName>
        <fullName evidence="13">High temperature requirement protein A2</fullName>
    </alternativeName>
</protein>
<dbReference type="GO" id="GO:0006915">
    <property type="term" value="P:apoptotic process"/>
    <property type="evidence" value="ECO:0007669"/>
    <property type="project" value="UniProtKB-KW"/>
</dbReference>
<dbReference type="GO" id="GO:0004252">
    <property type="term" value="F:serine-type endopeptidase activity"/>
    <property type="evidence" value="ECO:0007669"/>
    <property type="project" value="InterPro"/>
</dbReference>
<dbReference type="InterPro" id="IPR009003">
    <property type="entry name" value="Peptidase_S1_PA"/>
</dbReference>